<organism evidence="2 3">
    <name type="scientific">Bursaphelenchus okinawaensis</name>
    <dbReference type="NCBI Taxonomy" id="465554"/>
    <lineage>
        <taxon>Eukaryota</taxon>
        <taxon>Metazoa</taxon>
        <taxon>Ecdysozoa</taxon>
        <taxon>Nematoda</taxon>
        <taxon>Chromadorea</taxon>
        <taxon>Rhabditida</taxon>
        <taxon>Tylenchina</taxon>
        <taxon>Tylenchomorpha</taxon>
        <taxon>Aphelenchoidea</taxon>
        <taxon>Aphelenchoididae</taxon>
        <taxon>Bursaphelenchus</taxon>
    </lineage>
</organism>
<proteinExistence type="predicted"/>
<feature type="transmembrane region" description="Helical" evidence="1">
    <location>
        <begin position="301"/>
        <end position="322"/>
    </location>
</feature>
<reference evidence="2" key="1">
    <citation type="submission" date="2020-09" db="EMBL/GenBank/DDBJ databases">
        <authorList>
            <person name="Kikuchi T."/>
        </authorList>
    </citation>
    <scope>NUCLEOTIDE SEQUENCE</scope>
    <source>
        <strain evidence="2">SH1</strain>
    </source>
</reference>
<dbReference type="PANTHER" id="PTHR28624">
    <property type="entry name" value="COILED-COIL DOMAIN-CONTAINING PROTEIN 51"/>
    <property type="match status" value="1"/>
</dbReference>
<dbReference type="OrthoDB" id="6243211at2759"/>
<dbReference type="EMBL" id="CAJFDH010000004">
    <property type="protein sequence ID" value="CAD5218854.1"/>
    <property type="molecule type" value="Genomic_DNA"/>
</dbReference>
<sequence length="326" mass="37894">MLRRLISTGRAVRIPQRNAQTQLKGSVDKAVAYYNDVIGITEVTQAKKDVIVWEQRLSDAQLSRRQKQFDLRKIQTRLKEIHNELDRTPRGQDRYLHLITEEHENIKKEQSLMEEFEMLENNEREAFHQLSNKVRVSQEKEREREERTKYWSLTASLIGALLGIVGTSIGNELRMRKFREMLPTSSEVRPLLEEIASITHKEQTQIGNFINELKRVFELQSPKLTEVKIEKPDGNLEEFVKIIKDQNSQLNSQLVELKRLLSLNKALDADPNAVVYVGDEMELLLKKTEENIESKMKLQTLLIVVLAYGIVGVAAPLLYLWYTRDL</sequence>
<evidence type="ECO:0000313" key="3">
    <source>
        <dbReference type="Proteomes" id="UP000614601"/>
    </source>
</evidence>
<dbReference type="EMBL" id="CAJFCW020000004">
    <property type="protein sequence ID" value="CAG9111962.1"/>
    <property type="molecule type" value="Genomic_DNA"/>
</dbReference>
<feature type="transmembrane region" description="Helical" evidence="1">
    <location>
        <begin position="150"/>
        <end position="169"/>
    </location>
</feature>
<protein>
    <recommendedName>
        <fullName evidence="4">Coiled-coil domain-containing protein 51</fullName>
    </recommendedName>
</protein>
<keyword evidence="3" id="KW-1185">Reference proteome</keyword>
<evidence type="ECO:0000313" key="2">
    <source>
        <dbReference type="EMBL" id="CAD5218854.1"/>
    </source>
</evidence>
<accession>A0A811KQS9</accession>
<keyword evidence="1" id="KW-0812">Transmembrane</keyword>
<gene>
    <name evidence="2" type="ORF">BOKJ2_LOCUS8064</name>
</gene>
<dbReference type="InterPro" id="IPR037660">
    <property type="entry name" value="CCDC51"/>
</dbReference>
<dbReference type="Proteomes" id="UP000783686">
    <property type="component" value="Unassembled WGS sequence"/>
</dbReference>
<evidence type="ECO:0000256" key="1">
    <source>
        <dbReference type="SAM" id="Phobius"/>
    </source>
</evidence>
<keyword evidence="1" id="KW-0472">Membrane</keyword>
<evidence type="ECO:0008006" key="4">
    <source>
        <dbReference type="Google" id="ProtNLM"/>
    </source>
</evidence>
<dbReference type="PANTHER" id="PTHR28624:SF1">
    <property type="entry name" value="MITOCHONDRIAL POTASSIUM CHANNEL"/>
    <property type="match status" value="1"/>
</dbReference>
<name>A0A811KQS9_9BILA</name>
<keyword evidence="1" id="KW-1133">Transmembrane helix</keyword>
<dbReference type="Proteomes" id="UP000614601">
    <property type="component" value="Unassembled WGS sequence"/>
</dbReference>
<comment type="caution">
    <text evidence="2">The sequence shown here is derived from an EMBL/GenBank/DDBJ whole genome shotgun (WGS) entry which is preliminary data.</text>
</comment>
<dbReference type="AlphaFoldDB" id="A0A811KQS9"/>